<keyword evidence="3" id="KW-1003">Cell membrane</keyword>
<feature type="transmembrane region" description="Helical" evidence="7">
    <location>
        <begin position="39"/>
        <end position="59"/>
    </location>
</feature>
<dbReference type="InterPro" id="IPR002010">
    <property type="entry name" value="T3SS_IM_R"/>
</dbReference>
<feature type="transmembrane region" description="Helical" evidence="7">
    <location>
        <begin position="119"/>
        <end position="136"/>
    </location>
</feature>
<reference evidence="8 9" key="1">
    <citation type="submission" date="2022-12" db="EMBL/GenBank/DDBJ databases">
        <title>Two new species, Stenotrophomonas aracearum and Stenotrophomonas oahuensis, isolated from Anthurium (Araceae family) in Hawaii.</title>
        <authorList>
            <person name="Chunag S.C."/>
            <person name="Dobhal S."/>
            <person name="Alvarez A."/>
            <person name="Arif M."/>
        </authorList>
    </citation>
    <scope>NUCLEOTIDE SEQUENCE [LARGE SCALE GENOMIC DNA]</scope>
    <source>
        <strain evidence="8 9">A5588</strain>
    </source>
</reference>
<comment type="similarity">
    <text evidence="2">Belongs to the FliR/MopE/SpaR family.</text>
</comment>
<keyword evidence="5 7" id="KW-1133">Transmembrane helix</keyword>
<accession>A0ABY9YCL6</accession>
<evidence type="ECO:0000313" key="9">
    <source>
        <dbReference type="Proteomes" id="UP001305421"/>
    </source>
</evidence>
<proteinExistence type="inferred from homology"/>
<evidence type="ECO:0000256" key="5">
    <source>
        <dbReference type="ARBA" id="ARBA00022989"/>
    </source>
</evidence>
<dbReference type="PANTHER" id="PTHR30065">
    <property type="entry name" value="FLAGELLAR BIOSYNTHETIC PROTEIN FLIR"/>
    <property type="match status" value="1"/>
</dbReference>
<organism evidence="8 9">
    <name type="scientific">Stenotrophomonas aracearum</name>
    <dbReference type="NCBI Taxonomy" id="3003272"/>
    <lineage>
        <taxon>Bacteria</taxon>
        <taxon>Pseudomonadati</taxon>
        <taxon>Pseudomonadota</taxon>
        <taxon>Gammaproteobacteria</taxon>
        <taxon>Lysobacterales</taxon>
        <taxon>Lysobacteraceae</taxon>
        <taxon>Stenotrophomonas</taxon>
    </lineage>
</organism>
<feature type="transmembrane region" description="Helical" evidence="7">
    <location>
        <begin position="175"/>
        <end position="196"/>
    </location>
</feature>
<feature type="transmembrane region" description="Helical" evidence="7">
    <location>
        <begin position="65"/>
        <end position="85"/>
    </location>
</feature>
<feature type="transmembrane region" description="Helical" evidence="7">
    <location>
        <begin position="208"/>
        <end position="231"/>
    </location>
</feature>
<evidence type="ECO:0000256" key="7">
    <source>
        <dbReference type="SAM" id="Phobius"/>
    </source>
</evidence>
<protein>
    <submittedName>
        <fullName evidence="8">Flagellar biosynthetic protein FliR</fullName>
    </submittedName>
</protein>
<keyword evidence="8" id="KW-0966">Cell projection</keyword>
<evidence type="ECO:0000256" key="4">
    <source>
        <dbReference type="ARBA" id="ARBA00022692"/>
    </source>
</evidence>
<keyword evidence="4 7" id="KW-0812">Transmembrane</keyword>
<keyword evidence="6 7" id="KW-0472">Membrane</keyword>
<dbReference type="Pfam" id="PF01311">
    <property type="entry name" value="Bac_export_1"/>
    <property type="match status" value="1"/>
</dbReference>
<keyword evidence="9" id="KW-1185">Reference proteome</keyword>
<dbReference type="Proteomes" id="UP001305421">
    <property type="component" value="Chromosome"/>
</dbReference>
<sequence>MPALHDFLTTYLLAMLRFLPTVLLVPLSPLRWAPGMVRIALLMLLAWLGTSLMPAAVSLQGGPAWISAICGELLIGTAFGLAVMLPNAALHTAGWVLDIQAGSSAGALFNPGSQNDMQAVFGTALMLVATALFFVLDLHLQLYRMLAVSLQTVPLGRGGVRLEWDGLAGMLGQSFLLGFMIVLPVILGLLLVDVGVAYATRSMPQANVYFLALPLKLLAAVGLLMATLPFVPTLFSRLFNDAFARVPTVLGG</sequence>
<keyword evidence="8" id="KW-0282">Flagellum</keyword>
<feature type="transmembrane region" description="Helical" evidence="7">
    <location>
        <begin position="6"/>
        <end position="27"/>
    </location>
</feature>
<dbReference type="PRINTS" id="PR00953">
    <property type="entry name" value="TYPE3IMRPROT"/>
</dbReference>
<evidence type="ECO:0000256" key="3">
    <source>
        <dbReference type="ARBA" id="ARBA00022475"/>
    </source>
</evidence>
<evidence type="ECO:0000256" key="2">
    <source>
        <dbReference type="ARBA" id="ARBA00009772"/>
    </source>
</evidence>
<dbReference type="PANTHER" id="PTHR30065:SF1">
    <property type="entry name" value="SURFACE PRESENTATION OF ANTIGENS PROTEIN SPAR"/>
    <property type="match status" value="1"/>
</dbReference>
<comment type="subcellular location">
    <subcellularLocation>
        <location evidence="1">Cell membrane</location>
        <topology evidence="1">Multi-pass membrane protein</topology>
    </subcellularLocation>
</comment>
<name>A0ABY9YCL6_9GAMM</name>
<keyword evidence="8" id="KW-0969">Cilium</keyword>
<dbReference type="RefSeq" id="WP_311183159.1">
    <property type="nucleotide sequence ID" value="NZ_CP115543.1"/>
</dbReference>
<evidence type="ECO:0000313" key="8">
    <source>
        <dbReference type="EMBL" id="WNH48602.1"/>
    </source>
</evidence>
<dbReference type="EMBL" id="CP115543">
    <property type="protein sequence ID" value="WNH48602.1"/>
    <property type="molecule type" value="Genomic_DNA"/>
</dbReference>
<evidence type="ECO:0000256" key="6">
    <source>
        <dbReference type="ARBA" id="ARBA00023136"/>
    </source>
</evidence>
<evidence type="ECO:0000256" key="1">
    <source>
        <dbReference type="ARBA" id="ARBA00004651"/>
    </source>
</evidence>
<gene>
    <name evidence="8" type="ORF">PDM28_18395</name>
</gene>